<feature type="region of interest" description="Disordered" evidence="5">
    <location>
        <begin position="415"/>
        <end position="435"/>
    </location>
</feature>
<gene>
    <name evidence="6" type="ORF">LI90_4100</name>
</gene>
<dbReference type="STRING" id="1469144.LI90_4100"/>
<evidence type="ECO:0000256" key="4">
    <source>
        <dbReference type="ARBA" id="ARBA00022833"/>
    </source>
</evidence>
<organism evidence="6 7">
    <name type="scientific">Carbonactinospora thermoautotrophica</name>
    <dbReference type="NCBI Taxonomy" id="1469144"/>
    <lineage>
        <taxon>Bacteria</taxon>
        <taxon>Bacillati</taxon>
        <taxon>Actinomycetota</taxon>
        <taxon>Actinomycetes</taxon>
        <taxon>Kitasatosporales</taxon>
        <taxon>Carbonactinosporaceae</taxon>
        <taxon>Carbonactinospora</taxon>
    </lineage>
</organism>
<keyword evidence="7" id="KW-1185">Reference proteome</keyword>
<evidence type="ECO:0000256" key="2">
    <source>
        <dbReference type="ARBA" id="ARBA00022679"/>
    </source>
</evidence>
<comment type="caution">
    <text evidence="6">The sequence shown here is derived from an EMBL/GenBank/DDBJ whole genome shotgun (WGS) entry which is preliminary data.</text>
</comment>
<proteinExistence type="predicted"/>
<dbReference type="AlphaFoldDB" id="A0A132MZE6"/>
<evidence type="ECO:0000256" key="5">
    <source>
        <dbReference type="SAM" id="MobiDB-lite"/>
    </source>
</evidence>
<evidence type="ECO:0000256" key="3">
    <source>
        <dbReference type="ARBA" id="ARBA00022723"/>
    </source>
</evidence>
<keyword evidence="2" id="KW-0808">Transferase</keyword>
<sequence>MGPELAGLHVRAASAQGLDHGVDERLGDRAGSGCMPGGPAALPGVTVKRELADYQQRGVQLGARLLIVQETQVPQLLRQSIGFFRGVVMRDADQDEQARALDLAHGPAADLDARFGHPLYNCAHAGHSAEGSRRSRDRVQGMATASTMITLAPTGAETVKADAPALPVTLEELVKTAKAAQAAGAALIHVHIRDEKYEPTLDLGRLKETVAALREETDLIVQLSTGGAVTDPYEDRLRVLDALPDSCSLTCGTVNFGHDVFMNPWPFMVELYQKTQELEVVPEFELFDLGHIAALHRLLDEYGLPYGGKIHCDLVMGVPGGMPGDARTLVAAVQALPEGASWSATGIGRTTLPVMLAALSVGGHLRVGMEDTLTYAKGEPVRDNLQLVERAAKLATLAQRPPMPIEEARAMLAVKERRPGKVGPVHGSRRSGQGP</sequence>
<name>A0A132MZE6_9ACTN</name>
<comment type="cofactor">
    <cofactor evidence="1">
        <name>Zn(2+)</name>
        <dbReference type="ChEBI" id="CHEBI:29105"/>
    </cofactor>
</comment>
<dbReference type="PANTHER" id="PTHR37418">
    <property type="entry name" value="3-KETO-5-AMINOHEXANOATE CLEAVAGE ENZYME-RELATED"/>
    <property type="match status" value="1"/>
</dbReference>
<evidence type="ECO:0000256" key="1">
    <source>
        <dbReference type="ARBA" id="ARBA00001947"/>
    </source>
</evidence>
<keyword evidence="4" id="KW-0862">Zinc</keyword>
<dbReference type="GO" id="GO:0043720">
    <property type="term" value="F:3-keto-5-aminohexanoate cleavage activity"/>
    <property type="evidence" value="ECO:0007669"/>
    <property type="project" value="InterPro"/>
</dbReference>
<dbReference type="GO" id="GO:0046872">
    <property type="term" value="F:metal ion binding"/>
    <property type="evidence" value="ECO:0007669"/>
    <property type="project" value="UniProtKB-KW"/>
</dbReference>
<protein>
    <submittedName>
        <fullName evidence="6">3-keto-5-aminohexanoate cleavage enzyme</fullName>
    </submittedName>
</protein>
<dbReference type="PANTHER" id="PTHR37418:SF2">
    <property type="entry name" value="3-KETO-5-AMINOHEXANOATE CLEAVAGE ENZYME"/>
    <property type="match status" value="1"/>
</dbReference>
<dbReference type="PATRIC" id="fig|1469144.10.peg.4394"/>
<evidence type="ECO:0000313" key="7">
    <source>
        <dbReference type="Proteomes" id="UP000070188"/>
    </source>
</evidence>
<dbReference type="Gene3D" id="3.20.20.70">
    <property type="entry name" value="Aldolase class I"/>
    <property type="match status" value="1"/>
</dbReference>
<dbReference type="AntiFam" id="ANF00188">
    <property type="entry name" value="Shadow ORF (opposite dtd)"/>
</dbReference>
<accession>A0A132MZE6</accession>
<dbReference type="EMBL" id="LAXD01000001">
    <property type="protein sequence ID" value="KWX03050.1"/>
    <property type="molecule type" value="Genomic_DNA"/>
</dbReference>
<reference evidence="7" key="1">
    <citation type="submission" date="2015-04" db="EMBL/GenBank/DDBJ databases">
        <title>Physiological reanalysis, assessment of diazotrophy, and genome sequences of multiple isolates of Streptomyces thermoautotrophicus.</title>
        <authorList>
            <person name="MacKellar D.C."/>
            <person name="Lieber L."/>
            <person name="Norman J."/>
            <person name="Bolger A."/>
            <person name="Tobin C."/>
            <person name="Murray J.W."/>
            <person name="Chang R."/>
            <person name="Ford T."/>
            <person name="Nguyen P.Q."/>
            <person name="Woodward J."/>
            <person name="Permingeat H."/>
            <person name="Joshi N.S."/>
            <person name="Silver P.A."/>
            <person name="Usadel B."/>
            <person name="Rutherford A.W."/>
            <person name="Friesen M."/>
            <person name="Prell J."/>
        </authorList>
    </citation>
    <scope>NUCLEOTIDE SEQUENCE [LARGE SCALE GENOMIC DNA]</scope>
    <source>
        <strain evidence="7">H1</strain>
    </source>
</reference>
<dbReference type="InterPro" id="IPR008567">
    <property type="entry name" value="BKACE"/>
</dbReference>
<evidence type="ECO:0000313" key="6">
    <source>
        <dbReference type="EMBL" id="KWX03050.1"/>
    </source>
</evidence>
<dbReference type="Proteomes" id="UP000070188">
    <property type="component" value="Unassembled WGS sequence"/>
</dbReference>
<dbReference type="InterPro" id="IPR013785">
    <property type="entry name" value="Aldolase_TIM"/>
</dbReference>
<keyword evidence="3" id="KW-0479">Metal-binding</keyword>
<dbReference type="Pfam" id="PF05853">
    <property type="entry name" value="BKACE"/>
    <property type="match status" value="1"/>
</dbReference>